<dbReference type="EMBL" id="LAZR01070076">
    <property type="protein sequence ID" value="KKK45588.1"/>
    <property type="molecule type" value="Genomic_DNA"/>
</dbReference>
<evidence type="ECO:0000313" key="1">
    <source>
        <dbReference type="EMBL" id="KKK45588.1"/>
    </source>
</evidence>
<reference evidence="1" key="1">
    <citation type="journal article" date="2015" name="Nature">
        <title>Complex archaea that bridge the gap between prokaryotes and eukaryotes.</title>
        <authorList>
            <person name="Spang A."/>
            <person name="Saw J.H."/>
            <person name="Jorgensen S.L."/>
            <person name="Zaremba-Niedzwiedzka K."/>
            <person name="Martijn J."/>
            <person name="Lind A.E."/>
            <person name="van Eijk R."/>
            <person name="Schleper C."/>
            <person name="Guy L."/>
            <person name="Ettema T.J."/>
        </authorList>
    </citation>
    <scope>NUCLEOTIDE SEQUENCE</scope>
</reference>
<accession>A0A0F8VMK0</accession>
<gene>
    <name evidence="1" type="ORF">LCGC14_3165240</name>
</gene>
<sequence length="230" mass="26019">MPFTVENLRDEVKSLVKDVGNFISDKEVDLQGVIALRMLNLDRPRVVAKDITGDGTSSYDIETEGFVRQYSNMEKVEYPANQTPPVFRRRDDIWFIYEDPSKTLGEQLRLRFFTLQPTAAEVIRVNFTIPFVIADLADTGFNALVFKNASLVLAALGSRFAQTTDSSIDADAVDYAGRSNNFIFLSEKYEKDYKRMAGLSSTTKAAQAIGENDIIYPTGDDFFWHPRNTR</sequence>
<proteinExistence type="predicted"/>
<comment type="caution">
    <text evidence="1">The sequence shown here is derived from an EMBL/GenBank/DDBJ whole genome shotgun (WGS) entry which is preliminary data.</text>
</comment>
<protein>
    <submittedName>
        <fullName evidence="1">Uncharacterized protein</fullName>
    </submittedName>
</protein>
<organism evidence="1">
    <name type="scientific">marine sediment metagenome</name>
    <dbReference type="NCBI Taxonomy" id="412755"/>
    <lineage>
        <taxon>unclassified sequences</taxon>
        <taxon>metagenomes</taxon>
        <taxon>ecological metagenomes</taxon>
    </lineage>
</organism>
<dbReference type="AlphaFoldDB" id="A0A0F8VMK0"/>
<name>A0A0F8VMK0_9ZZZZ</name>